<reference evidence="1" key="1">
    <citation type="submission" date="2021-06" db="EMBL/GenBank/DDBJ databases">
        <authorList>
            <person name="Kallberg Y."/>
            <person name="Tangrot J."/>
            <person name="Rosling A."/>
        </authorList>
    </citation>
    <scope>NUCLEOTIDE SEQUENCE</scope>
    <source>
        <strain evidence="1">MA453B</strain>
    </source>
</reference>
<proteinExistence type="predicted"/>
<protein>
    <submittedName>
        <fullName evidence="1">10848_t:CDS:1</fullName>
    </submittedName>
</protein>
<dbReference type="AlphaFoldDB" id="A0A9N9CXP8"/>
<dbReference type="Proteomes" id="UP000789405">
    <property type="component" value="Unassembled WGS sequence"/>
</dbReference>
<keyword evidence="2" id="KW-1185">Reference proteome</keyword>
<dbReference type="EMBL" id="CAJVPY010004455">
    <property type="protein sequence ID" value="CAG8619981.1"/>
    <property type="molecule type" value="Genomic_DNA"/>
</dbReference>
<evidence type="ECO:0000313" key="1">
    <source>
        <dbReference type="EMBL" id="CAG8619981.1"/>
    </source>
</evidence>
<accession>A0A9N9CXP8</accession>
<sequence length="64" mass="7510">MAQTLLKHILIDKAEGLNEAIKEFIRKYNSTTNCSRKQSNEINRIQTKLKCDKINLIKEITYLE</sequence>
<gene>
    <name evidence="1" type="ORF">DERYTH_LOCUS8587</name>
</gene>
<name>A0A9N9CXP8_9GLOM</name>
<evidence type="ECO:0000313" key="2">
    <source>
        <dbReference type="Proteomes" id="UP000789405"/>
    </source>
</evidence>
<comment type="caution">
    <text evidence="1">The sequence shown here is derived from an EMBL/GenBank/DDBJ whole genome shotgun (WGS) entry which is preliminary data.</text>
</comment>
<organism evidence="1 2">
    <name type="scientific">Dentiscutata erythropus</name>
    <dbReference type="NCBI Taxonomy" id="1348616"/>
    <lineage>
        <taxon>Eukaryota</taxon>
        <taxon>Fungi</taxon>
        <taxon>Fungi incertae sedis</taxon>
        <taxon>Mucoromycota</taxon>
        <taxon>Glomeromycotina</taxon>
        <taxon>Glomeromycetes</taxon>
        <taxon>Diversisporales</taxon>
        <taxon>Gigasporaceae</taxon>
        <taxon>Dentiscutata</taxon>
    </lineage>
</organism>